<keyword evidence="6" id="KW-0809">Transit peptide</keyword>
<comment type="subcellular location">
    <subcellularLocation>
        <location evidence="2">Mitochondrion</location>
    </subcellularLocation>
</comment>
<dbReference type="Pfam" id="PF01565">
    <property type="entry name" value="FAD_binding_4"/>
    <property type="match status" value="2"/>
</dbReference>
<evidence type="ECO:0000256" key="10">
    <source>
        <dbReference type="ARBA" id="ARBA00051436"/>
    </source>
</evidence>
<dbReference type="InterPro" id="IPR016164">
    <property type="entry name" value="FAD-linked_Oxase-like_C"/>
</dbReference>
<comment type="catalytic activity">
    <reaction evidence="10">
        <text>(R)-lactate + 2 Fe(III)-[cytochrome c] = 2 Fe(II)-[cytochrome c] + pyruvate + 2 H(+)</text>
        <dbReference type="Rhea" id="RHEA:13521"/>
        <dbReference type="Rhea" id="RHEA-COMP:10350"/>
        <dbReference type="Rhea" id="RHEA-COMP:14399"/>
        <dbReference type="ChEBI" id="CHEBI:15361"/>
        <dbReference type="ChEBI" id="CHEBI:15378"/>
        <dbReference type="ChEBI" id="CHEBI:16004"/>
        <dbReference type="ChEBI" id="CHEBI:29033"/>
        <dbReference type="ChEBI" id="CHEBI:29034"/>
        <dbReference type="EC" id="1.1.2.4"/>
    </reaction>
</comment>
<sequence>MSSGRIFTRILLASPRRSQPISRSTPLNRKWGTQHRYHSSEGQLKDGAAQARSIWTTRGALSLATLTGLSTYLYGAFSSANIGDNLPSAFWRAEPKPVYGSLKDMGIAIDEIRRAIGEDAISTDDEDLIAHGYSEWSTTNTDRLPIAVAYPRSTGEVSQIAKICHKYRVPMIPFSGGTSLEGNFAAPFGGMSIDFTHMNGVLDFHEADMDIVVQPAVSWMNLNQQIKDSGLFFPVDPGPSVCPFPAFHASANGQSLIEQAKIGGMVGTNCSGTNAVRYGTMKDWVVNLTVVLADGTVIKTRRRPRKSSAGYNLNGLFIGSEGTLGLVTEITLKLAVIPHETSVAVVTFPSVRDAAAAASQVMRAGIPVAAMEIMDEIQMYVVNKSGSTARKWKEVPTLFFKFSGTKAGVQENIGLVKAIAKAHKAGEFEFARGAHEQQTLWSARKEALWSMLALRGKGAEVWSTDVAVPLSRLADIIEISKKELDNLGLFASVLGHIGDGNFHESIMYDRMNPNERRAVEKCVHDMVDRALEMDGTCTARQGEHGVGLGKKEYLAKELGPATIGVMRSIKGALDPYWLMNPGKIIDFTA</sequence>
<evidence type="ECO:0000256" key="5">
    <source>
        <dbReference type="ARBA" id="ARBA00022827"/>
    </source>
</evidence>
<dbReference type="GO" id="GO:0005739">
    <property type="term" value="C:mitochondrion"/>
    <property type="evidence" value="ECO:0007669"/>
    <property type="project" value="UniProtKB-SubCell"/>
</dbReference>
<dbReference type="Pfam" id="PF02913">
    <property type="entry name" value="FAD-oxidase_C"/>
    <property type="match status" value="1"/>
</dbReference>
<dbReference type="InterPro" id="IPR016166">
    <property type="entry name" value="FAD-bd_PCMH"/>
</dbReference>
<dbReference type="Proteomes" id="UP000698800">
    <property type="component" value="Unassembled WGS sequence"/>
</dbReference>
<keyword evidence="5" id="KW-0274">FAD</keyword>
<evidence type="ECO:0000256" key="1">
    <source>
        <dbReference type="ARBA" id="ARBA00001974"/>
    </source>
</evidence>
<dbReference type="InterPro" id="IPR004113">
    <property type="entry name" value="FAD-bd_oxidored_4_C"/>
</dbReference>
<dbReference type="PANTHER" id="PTHR11748:SF111">
    <property type="entry name" value="D-LACTATE DEHYDROGENASE, MITOCHONDRIAL-RELATED"/>
    <property type="match status" value="1"/>
</dbReference>
<dbReference type="GO" id="GO:0004458">
    <property type="term" value="F:D-lactate dehydrogenase (cytochrome) activity"/>
    <property type="evidence" value="ECO:0007669"/>
    <property type="project" value="UniProtKB-EC"/>
</dbReference>
<reference evidence="12" key="1">
    <citation type="submission" date="2021-03" db="EMBL/GenBank/DDBJ databases">
        <title>Comparative genomics and phylogenomic investigation of the class Geoglossomycetes provide insights into ecological specialization and systematics.</title>
        <authorList>
            <person name="Melie T."/>
            <person name="Pirro S."/>
            <person name="Miller A.N."/>
            <person name="Quandt A."/>
        </authorList>
    </citation>
    <scope>NUCLEOTIDE SEQUENCE</scope>
    <source>
        <strain evidence="12">GBOQ0MN5Z8</strain>
    </source>
</reference>
<accession>A0A9P8I151</accession>
<dbReference type="EC" id="1.1.2.4" evidence="9"/>
<keyword evidence="7" id="KW-0560">Oxidoreductase</keyword>
<proteinExistence type="inferred from homology"/>
<evidence type="ECO:0000256" key="7">
    <source>
        <dbReference type="ARBA" id="ARBA00023002"/>
    </source>
</evidence>
<evidence type="ECO:0000256" key="8">
    <source>
        <dbReference type="ARBA" id="ARBA00023128"/>
    </source>
</evidence>
<dbReference type="EMBL" id="JAGHQL010000027">
    <property type="protein sequence ID" value="KAH0543785.1"/>
    <property type="molecule type" value="Genomic_DNA"/>
</dbReference>
<organism evidence="12 13">
    <name type="scientific">Glutinoglossum americanum</name>
    <dbReference type="NCBI Taxonomy" id="1670608"/>
    <lineage>
        <taxon>Eukaryota</taxon>
        <taxon>Fungi</taxon>
        <taxon>Dikarya</taxon>
        <taxon>Ascomycota</taxon>
        <taxon>Pezizomycotina</taxon>
        <taxon>Geoglossomycetes</taxon>
        <taxon>Geoglossales</taxon>
        <taxon>Geoglossaceae</taxon>
        <taxon>Glutinoglossum</taxon>
    </lineage>
</organism>
<dbReference type="FunFam" id="3.30.70.2740:FF:000001">
    <property type="entry name" value="D-lactate dehydrogenase mitochondrial"/>
    <property type="match status" value="1"/>
</dbReference>
<dbReference type="GO" id="GO:0008720">
    <property type="term" value="F:D-lactate dehydrogenase (NAD+) activity"/>
    <property type="evidence" value="ECO:0007669"/>
    <property type="project" value="TreeGrafter"/>
</dbReference>
<dbReference type="SUPFAM" id="SSF56176">
    <property type="entry name" value="FAD-binding/transporter-associated domain-like"/>
    <property type="match status" value="1"/>
</dbReference>
<evidence type="ECO:0000256" key="3">
    <source>
        <dbReference type="ARBA" id="ARBA00008000"/>
    </source>
</evidence>
<gene>
    <name evidence="12" type="ORF">FGG08_001967</name>
</gene>
<dbReference type="PANTHER" id="PTHR11748">
    <property type="entry name" value="D-LACTATE DEHYDROGENASE"/>
    <property type="match status" value="1"/>
</dbReference>
<keyword evidence="13" id="KW-1185">Reference proteome</keyword>
<comment type="similarity">
    <text evidence="3">Belongs to the FAD-binding oxidoreductase/transferase type 4 family.</text>
</comment>
<evidence type="ECO:0000313" key="12">
    <source>
        <dbReference type="EMBL" id="KAH0543785.1"/>
    </source>
</evidence>
<dbReference type="Gene3D" id="3.30.70.2740">
    <property type="match status" value="1"/>
</dbReference>
<evidence type="ECO:0000256" key="4">
    <source>
        <dbReference type="ARBA" id="ARBA00022630"/>
    </source>
</evidence>
<evidence type="ECO:0000259" key="11">
    <source>
        <dbReference type="PROSITE" id="PS51387"/>
    </source>
</evidence>
<keyword evidence="4" id="KW-0285">Flavoprotein</keyword>
<dbReference type="InterPro" id="IPR016169">
    <property type="entry name" value="FAD-bd_PCMH_sub2"/>
</dbReference>
<dbReference type="OrthoDB" id="7786253at2759"/>
<evidence type="ECO:0000313" key="13">
    <source>
        <dbReference type="Proteomes" id="UP000698800"/>
    </source>
</evidence>
<feature type="domain" description="FAD-binding PCMH-type" evidence="11">
    <location>
        <begin position="141"/>
        <end position="337"/>
    </location>
</feature>
<evidence type="ECO:0000256" key="9">
    <source>
        <dbReference type="ARBA" id="ARBA00038897"/>
    </source>
</evidence>
<keyword evidence="8" id="KW-0496">Mitochondrion</keyword>
<dbReference type="SUPFAM" id="SSF55103">
    <property type="entry name" value="FAD-linked oxidases, C-terminal domain"/>
    <property type="match status" value="1"/>
</dbReference>
<dbReference type="GO" id="GO:1903457">
    <property type="term" value="P:lactate catabolic process"/>
    <property type="evidence" value="ECO:0007669"/>
    <property type="project" value="TreeGrafter"/>
</dbReference>
<dbReference type="InterPro" id="IPR016171">
    <property type="entry name" value="Vanillyl_alc_oxidase_C-sub2"/>
</dbReference>
<dbReference type="Gene3D" id="1.10.45.10">
    <property type="entry name" value="Vanillyl-alcohol Oxidase, Chain A, domain 4"/>
    <property type="match status" value="1"/>
</dbReference>
<comment type="caution">
    <text evidence="12">The sequence shown here is derived from an EMBL/GenBank/DDBJ whole genome shotgun (WGS) entry which is preliminary data.</text>
</comment>
<name>A0A9P8I151_9PEZI</name>
<evidence type="ECO:0000256" key="6">
    <source>
        <dbReference type="ARBA" id="ARBA00022946"/>
    </source>
</evidence>
<dbReference type="PROSITE" id="PS51387">
    <property type="entry name" value="FAD_PCMH"/>
    <property type="match status" value="1"/>
</dbReference>
<dbReference type="FunFam" id="1.10.45.10:FF:000001">
    <property type="entry name" value="D-lactate dehydrogenase mitochondrial"/>
    <property type="match status" value="1"/>
</dbReference>
<dbReference type="GO" id="GO:0071949">
    <property type="term" value="F:FAD binding"/>
    <property type="evidence" value="ECO:0007669"/>
    <property type="project" value="InterPro"/>
</dbReference>
<evidence type="ECO:0000256" key="2">
    <source>
        <dbReference type="ARBA" id="ARBA00004173"/>
    </source>
</evidence>
<dbReference type="InterPro" id="IPR006094">
    <property type="entry name" value="Oxid_FAD_bind_N"/>
</dbReference>
<dbReference type="InterPro" id="IPR036318">
    <property type="entry name" value="FAD-bd_PCMH-like_sf"/>
</dbReference>
<comment type="cofactor">
    <cofactor evidence="1">
        <name>FAD</name>
        <dbReference type="ChEBI" id="CHEBI:57692"/>
    </cofactor>
</comment>
<protein>
    <recommendedName>
        <fullName evidence="9">D-lactate dehydrogenase (cytochrome)</fullName>
        <ecNumber evidence="9">1.1.2.4</ecNumber>
    </recommendedName>
</protein>
<dbReference type="Gene3D" id="3.30.465.10">
    <property type="match status" value="1"/>
</dbReference>
<dbReference type="AlphaFoldDB" id="A0A9P8I151"/>